<reference evidence="1 2" key="1">
    <citation type="journal article" date="2021" name="Elife">
        <title>Chloroplast acquisition without the gene transfer in kleptoplastic sea slugs, Plakobranchus ocellatus.</title>
        <authorList>
            <person name="Maeda T."/>
            <person name="Takahashi S."/>
            <person name="Yoshida T."/>
            <person name="Shimamura S."/>
            <person name="Takaki Y."/>
            <person name="Nagai Y."/>
            <person name="Toyoda A."/>
            <person name="Suzuki Y."/>
            <person name="Arimoto A."/>
            <person name="Ishii H."/>
            <person name="Satoh N."/>
            <person name="Nishiyama T."/>
            <person name="Hasebe M."/>
            <person name="Maruyama T."/>
            <person name="Minagawa J."/>
            <person name="Obokata J."/>
            <person name="Shigenobu S."/>
        </authorList>
    </citation>
    <scope>NUCLEOTIDE SEQUENCE [LARGE SCALE GENOMIC DNA]</scope>
</reference>
<comment type="caution">
    <text evidence="1">The sequence shown here is derived from an EMBL/GenBank/DDBJ whole genome shotgun (WGS) entry which is preliminary data.</text>
</comment>
<accession>A0AAV4AG21</accession>
<dbReference type="AlphaFoldDB" id="A0AAV4AG21"/>
<name>A0AAV4AG21_9GAST</name>
<keyword evidence="2" id="KW-1185">Reference proteome</keyword>
<evidence type="ECO:0000313" key="2">
    <source>
        <dbReference type="Proteomes" id="UP000735302"/>
    </source>
</evidence>
<dbReference type="EMBL" id="BLXT01003748">
    <property type="protein sequence ID" value="GFO05379.1"/>
    <property type="molecule type" value="Genomic_DNA"/>
</dbReference>
<sequence length="174" mass="19515">MQSGIHGGQQQVTVFALRHSPINEEHSQQLGLSRDKSLRAIHALKGVFCQPCPIESFGGDVQRGGKAHSKAFFSACVICASIKQRDAKGFIDAQYFFQKRQVLPSTILPCPAWEQTADFIDIILQLWKLFNAKPQTNTFALGMLWTNLNLGIWKHTAIHVTIMLNSRGLLRTIR</sequence>
<protein>
    <submittedName>
        <fullName evidence="1">Uncharacterized protein</fullName>
    </submittedName>
</protein>
<gene>
    <name evidence="1" type="ORF">PoB_003188400</name>
</gene>
<evidence type="ECO:0000313" key="1">
    <source>
        <dbReference type="EMBL" id="GFO05379.1"/>
    </source>
</evidence>
<organism evidence="1 2">
    <name type="scientific">Plakobranchus ocellatus</name>
    <dbReference type="NCBI Taxonomy" id="259542"/>
    <lineage>
        <taxon>Eukaryota</taxon>
        <taxon>Metazoa</taxon>
        <taxon>Spiralia</taxon>
        <taxon>Lophotrochozoa</taxon>
        <taxon>Mollusca</taxon>
        <taxon>Gastropoda</taxon>
        <taxon>Heterobranchia</taxon>
        <taxon>Euthyneura</taxon>
        <taxon>Panpulmonata</taxon>
        <taxon>Sacoglossa</taxon>
        <taxon>Placobranchoidea</taxon>
        <taxon>Plakobranchidae</taxon>
        <taxon>Plakobranchus</taxon>
    </lineage>
</organism>
<proteinExistence type="predicted"/>
<dbReference type="Proteomes" id="UP000735302">
    <property type="component" value="Unassembled WGS sequence"/>
</dbReference>